<dbReference type="Proteomes" id="UP000248806">
    <property type="component" value="Unassembled WGS sequence"/>
</dbReference>
<comment type="subcellular location">
    <subcellularLocation>
        <location evidence="1">Membrane</location>
        <topology evidence="1">Multi-pass membrane protein</topology>
    </subcellularLocation>
</comment>
<reference evidence="7 8" key="1">
    <citation type="submission" date="2018-06" db="EMBL/GenBank/DDBJ databases">
        <title>Genomic Encyclopedia of Archaeal and Bacterial Type Strains, Phase II (KMG-II): from individual species to whole genera.</title>
        <authorList>
            <person name="Goeker M."/>
        </authorList>
    </citation>
    <scope>NUCLEOTIDE SEQUENCE [LARGE SCALE GENOMIC DNA]</scope>
    <source>
        <strain evidence="7 8">ATCC BAA-1881</strain>
    </source>
</reference>
<dbReference type="RefSeq" id="WP_111326537.1">
    <property type="nucleotide sequence ID" value="NZ_BIFX01000001.1"/>
</dbReference>
<evidence type="ECO:0000313" key="7">
    <source>
        <dbReference type="EMBL" id="PZW19217.1"/>
    </source>
</evidence>
<dbReference type="Pfam" id="PF09685">
    <property type="entry name" value="MamF_MmsF"/>
    <property type="match status" value="1"/>
</dbReference>
<protein>
    <submittedName>
        <fullName evidence="7">Putative membrane protein</fullName>
    </submittedName>
</protein>
<comment type="caution">
    <text evidence="7">The sequence shown here is derived from an EMBL/GenBank/DDBJ whole genome shotgun (WGS) entry which is preliminary data.</text>
</comment>
<organism evidence="7 8">
    <name type="scientific">Thermosporothrix hazakensis</name>
    <dbReference type="NCBI Taxonomy" id="644383"/>
    <lineage>
        <taxon>Bacteria</taxon>
        <taxon>Bacillati</taxon>
        <taxon>Chloroflexota</taxon>
        <taxon>Ktedonobacteria</taxon>
        <taxon>Ktedonobacterales</taxon>
        <taxon>Thermosporotrichaceae</taxon>
        <taxon>Thermosporothrix</taxon>
    </lineage>
</organism>
<evidence type="ECO:0000256" key="1">
    <source>
        <dbReference type="ARBA" id="ARBA00004141"/>
    </source>
</evidence>
<feature type="transmembrane region" description="Helical" evidence="6">
    <location>
        <begin position="145"/>
        <end position="169"/>
    </location>
</feature>
<dbReference type="InterPro" id="IPR019109">
    <property type="entry name" value="MamF_MmsF"/>
</dbReference>
<evidence type="ECO:0000256" key="2">
    <source>
        <dbReference type="ARBA" id="ARBA00022692"/>
    </source>
</evidence>
<sequence length="220" mass="23371">MSYYDPNQQPNSGYGGYNPQHPAGGDPYSGGQYGNPQQGSGQYGGQYGAPQQGSGQYGNPQQGSGQYGGQQYGQPPYGQQPPYGDPQYAAYQQQNPYYQQQGYQAGGPSTVSNPKVAAGFCYIAIVGLIFFIIEKQNKFLRFHALQGLLYGVICGVVISIISNIIGVIAANSIGLALFGSCLTGLLGLAYLGGIIFLGISAYQGKKIKLPLIGDWVERTV</sequence>
<accession>A0A326TRE6</accession>
<evidence type="ECO:0000256" key="4">
    <source>
        <dbReference type="ARBA" id="ARBA00023136"/>
    </source>
</evidence>
<dbReference type="EMBL" id="QKUF01000051">
    <property type="protein sequence ID" value="PZW19217.1"/>
    <property type="molecule type" value="Genomic_DNA"/>
</dbReference>
<dbReference type="OrthoDB" id="2657448at2"/>
<keyword evidence="8" id="KW-1185">Reference proteome</keyword>
<dbReference type="GO" id="GO:0016020">
    <property type="term" value="C:membrane"/>
    <property type="evidence" value="ECO:0007669"/>
    <property type="project" value="UniProtKB-SubCell"/>
</dbReference>
<dbReference type="AlphaFoldDB" id="A0A326TRE6"/>
<feature type="region of interest" description="Disordered" evidence="5">
    <location>
        <begin position="1"/>
        <end position="86"/>
    </location>
</feature>
<feature type="compositionally biased region" description="Polar residues" evidence="5">
    <location>
        <begin position="1"/>
        <end position="12"/>
    </location>
</feature>
<keyword evidence="2 6" id="KW-0812">Transmembrane</keyword>
<evidence type="ECO:0000256" key="3">
    <source>
        <dbReference type="ARBA" id="ARBA00022989"/>
    </source>
</evidence>
<name>A0A326TRE6_THEHA</name>
<gene>
    <name evidence="7" type="ORF">EI42_06200</name>
</gene>
<feature type="transmembrane region" description="Helical" evidence="6">
    <location>
        <begin position="116"/>
        <end position="133"/>
    </location>
</feature>
<evidence type="ECO:0000256" key="6">
    <source>
        <dbReference type="SAM" id="Phobius"/>
    </source>
</evidence>
<dbReference type="PANTHER" id="PTHR36460">
    <property type="entry name" value="UPF0132 DOMAIN PROTEIN (AFU_ORTHOLOGUE AFUA_3G10255)"/>
    <property type="match status" value="1"/>
</dbReference>
<feature type="compositionally biased region" description="Low complexity" evidence="5">
    <location>
        <begin position="48"/>
        <end position="64"/>
    </location>
</feature>
<evidence type="ECO:0000313" key="8">
    <source>
        <dbReference type="Proteomes" id="UP000248806"/>
    </source>
</evidence>
<feature type="compositionally biased region" description="Low complexity" evidence="5">
    <location>
        <begin position="72"/>
        <end position="86"/>
    </location>
</feature>
<keyword evidence="3 6" id="KW-1133">Transmembrane helix</keyword>
<feature type="transmembrane region" description="Helical" evidence="6">
    <location>
        <begin position="175"/>
        <end position="199"/>
    </location>
</feature>
<proteinExistence type="predicted"/>
<evidence type="ECO:0000256" key="5">
    <source>
        <dbReference type="SAM" id="MobiDB-lite"/>
    </source>
</evidence>
<dbReference type="PANTHER" id="PTHR36460:SF1">
    <property type="entry name" value="UPF0132 DOMAIN PROTEIN (AFU_ORTHOLOGUE AFUA_3G10255)"/>
    <property type="match status" value="1"/>
</dbReference>
<keyword evidence="4 6" id="KW-0472">Membrane</keyword>